<feature type="non-terminal residue" evidence="7">
    <location>
        <position position="1"/>
    </location>
</feature>
<dbReference type="GO" id="GO:0016740">
    <property type="term" value="F:transferase activity"/>
    <property type="evidence" value="ECO:0007669"/>
    <property type="project" value="UniProtKB-KW"/>
</dbReference>
<keyword evidence="4" id="KW-0573">Peptidoglycan synthesis</keyword>
<evidence type="ECO:0000256" key="3">
    <source>
        <dbReference type="ARBA" id="ARBA00022960"/>
    </source>
</evidence>
<dbReference type="Gene3D" id="2.40.440.10">
    <property type="entry name" value="L,D-transpeptidase catalytic domain-like"/>
    <property type="match status" value="1"/>
</dbReference>
<dbReference type="GO" id="GO:0071555">
    <property type="term" value="P:cell wall organization"/>
    <property type="evidence" value="ECO:0007669"/>
    <property type="project" value="UniProtKB-KW"/>
</dbReference>
<proteinExistence type="predicted"/>
<dbReference type="GO" id="GO:0018104">
    <property type="term" value="P:peptidoglycan-protein cross-linking"/>
    <property type="evidence" value="ECO:0007669"/>
    <property type="project" value="TreeGrafter"/>
</dbReference>
<dbReference type="InterPro" id="IPR005490">
    <property type="entry name" value="LD_TPept_cat_dom"/>
</dbReference>
<evidence type="ECO:0000256" key="4">
    <source>
        <dbReference type="ARBA" id="ARBA00022984"/>
    </source>
</evidence>
<evidence type="ECO:0000256" key="2">
    <source>
        <dbReference type="ARBA" id="ARBA00022679"/>
    </source>
</evidence>
<dbReference type="SUPFAM" id="SSF141523">
    <property type="entry name" value="L,D-transpeptidase catalytic domain-like"/>
    <property type="match status" value="1"/>
</dbReference>
<dbReference type="CDD" id="cd16913">
    <property type="entry name" value="YkuD_like"/>
    <property type="match status" value="1"/>
</dbReference>
<dbReference type="GO" id="GO:0005576">
    <property type="term" value="C:extracellular region"/>
    <property type="evidence" value="ECO:0007669"/>
    <property type="project" value="TreeGrafter"/>
</dbReference>
<gene>
    <name evidence="7" type="ORF">S01H1_54444</name>
</gene>
<evidence type="ECO:0000313" key="7">
    <source>
        <dbReference type="EMBL" id="GAG17311.1"/>
    </source>
</evidence>
<reference evidence="7" key="1">
    <citation type="journal article" date="2014" name="Front. Microbiol.">
        <title>High frequency of phylogenetically diverse reductive dehalogenase-homologous genes in deep subseafloor sedimentary metagenomes.</title>
        <authorList>
            <person name="Kawai M."/>
            <person name="Futagami T."/>
            <person name="Toyoda A."/>
            <person name="Takaki Y."/>
            <person name="Nishi S."/>
            <person name="Hori S."/>
            <person name="Arai W."/>
            <person name="Tsubouchi T."/>
            <person name="Morono Y."/>
            <person name="Uchiyama I."/>
            <person name="Ito T."/>
            <person name="Fujiyama A."/>
            <person name="Inagaki F."/>
            <person name="Takami H."/>
        </authorList>
    </citation>
    <scope>NUCLEOTIDE SEQUENCE</scope>
    <source>
        <strain evidence="7">Expedition CK06-06</strain>
    </source>
</reference>
<dbReference type="InterPro" id="IPR050979">
    <property type="entry name" value="LD-transpeptidase"/>
</dbReference>
<dbReference type="EMBL" id="BARS01035329">
    <property type="protein sequence ID" value="GAG17311.1"/>
    <property type="molecule type" value="Genomic_DNA"/>
</dbReference>
<name>X0WX21_9ZZZZ</name>
<evidence type="ECO:0000256" key="1">
    <source>
        <dbReference type="ARBA" id="ARBA00004752"/>
    </source>
</evidence>
<comment type="caution">
    <text evidence="7">The sequence shown here is derived from an EMBL/GenBank/DDBJ whole genome shotgun (WGS) entry which is preliminary data.</text>
</comment>
<evidence type="ECO:0000256" key="5">
    <source>
        <dbReference type="ARBA" id="ARBA00023316"/>
    </source>
</evidence>
<organism evidence="7">
    <name type="scientific">marine sediment metagenome</name>
    <dbReference type="NCBI Taxonomy" id="412755"/>
    <lineage>
        <taxon>unclassified sequences</taxon>
        <taxon>metagenomes</taxon>
        <taxon>ecological metagenomes</taxon>
    </lineage>
</organism>
<feature type="domain" description="L,D-TPase catalytic" evidence="6">
    <location>
        <begin position="1"/>
        <end position="103"/>
    </location>
</feature>
<sequence length="104" mass="11997">SGKGYTPTLVGKFRIQHKIESQLMTGPGYYLPNVPHVMYFVYRFALHGAYWHDKWGTPTSHGCVNLRLEDAEWLYEWSDPKVPPNVKEVRATQANPGTWVIVHK</sequence>
<dbReference type="Pfam" id="PF03734">
    <property type="entry name" value="YkuD"/>
    <property type="match status" value="1"/>
</dbReference>
<dbReference type="AlphaFoldDB" id="X0WX21"/>
<dbReference type="GO" id="GO:0008360">
    <property type="term" value="P:regulation of cell shape"/>
    <property type="evidence" value="ECO:0007669"/>
    <property type="project" value="UniProtKB-KW"/>
</dbReference>
<dbReference type="GO" id="GO:0071972">
    <property type="term" value="F:peptidoglycan L,D-transpeptidase activity"/>
    <property type="evidence" value="ECO:0007669"/>
    <property type="project" value="TreeGrafter"/>
</dbReference>
<dbReference type="PANTHER" id="PTHR30582:SF2">
    <property type="entry name" value="L,D-TRANSPEPTIDASE YCIB-RELATED"/>
    <property type="match status" value="1"/>
</dbReference>
<dbReference type="PANTHER" id="PTHR30582">
    <property type="entry name" value="L,D-TRANSPEPTIDASE"/>
    <property type="match status" value="1"/>
</dbReference>
<dbReference type="UniPathway" id="UPA00219"/>
<comment type="pathway">
    <text evidence="1">Cell wall biogenesis; peptidoglycan biosynthesis.</text>
</comment>
<protein>
    <recommendedName>
        <fullName evidence="6">L,D-TPase catalytic domain-containing protein</fullName>
    </recommendedName>
</protein>
<keyword evidence="3" id="KW-0133">Cell shape</keyword>
<dbReference type="InterPro" id="IPR038063">
    <property type="entry name" value="Transpep_catalytic_dom"/>
</dbReference>
<keyword evidence="5" id="KW-0961">Cell wall biogenesis/degradation</keyword>
<dbReference type="PROSITE" id="PS52029">
    <property type="entry name" value="LD_TPASE"/>
    <property type="match status" value="1"/>
</dbReference>
<accession>X0WX21</accession>
<evidence type="ECO:0000259" key="6">
    <source>
        <dbReference type="PROSITE" id="PS52029"/>
    </source>
</evidence>
<keyword evidence="2" id="KW-0808">Transferase</keyword>